<feature type="transmembrane region" description="Helical" evidence="1">
    <location>
        <begin position="396"/>
        <end position="413"/>
    </location>
</feature>
<dbReference type="InterPro" id="IPR043748">
    <property type="entry name" value="DUF5693"/>
</dbReference>
<dbReference type="RefSeq" id="WP_075442392.1">
    <property type="nucleotide sequence ID" value="NZ_FOQK01000004.1"/>
</dbReference>
<feature type="transmembrane region" description="Helical" evidence="1">
    <location>
        <begin position="368"/>
        <end position="389"/>
    </location>
</feature>
<evidence type="ECO:0000313" key="4">
    <source>
        <dbReference type="Proteomes" id="UP000183639"/>
    </source>
</evidence>
<accession>A0A1I3CRR4</accession>
<feature type="transmembrane region" description="Helical" evidence="1">
    <location>
        <begin position="544"/>
        <end position="562"/>
    </location>
</feature>
<dbReference type="OrthoDB" id="3805529at2"/>
<dbReference type="AlphaFoldDB" id="A0A1I3CRR4"/>
<feature type="transmembrane region" description="Helical" evidence="1">
    <location>
        <begin position="419"/>
        <end position="440"/>
    </location>
</feature>
<evidence type="ECO:0000313" key="3">
    <source>
        <dbReference type="EMBL" id="SFH77028.1"/>
    </source>
</evidence>
<feature type="transmembrane region" description="Helical" evidence="1">
    <location>
        <begin position="655"/>
        <end position="676"/>
    </location>
</feature>
<feature type="transmembrane region" description="Helical" evidence="1">
    <location>
        <begin position="452"/>
        <end position="474"/>
    </location>
</feature>
<dbReference type="EMBL" id="FOQK01000004">
    <property type="protein sequence ID" value="SFH77028.1"/>
    <property type="molecule type" value="Genomic_DNA"/>
</dbReference>
<proteinExistence type="predicted"/>
<feature type="transmembrane region" description="Helical" evidence="1">
    <location>
        <begin position="614"/>
        <end position="634"/>
    </location>
</feature>
<evidence type="ECO:0000256" key="1">
    <source>
        <dbReference type="SAM" id="Phobius"/>
    </source>
</evidence>
<reference evidence="3 4" key="1">
    <citation type="submission" date="2016-10" db="EMBL/GenBank/DDBJ databases">
        <authorList>
            <person name="de Groot N.N."/>
        </authorList>
    </citation>
    <scope>NUCLEOTIDE SEQUENCE [LARGE SCALE GENOMIC DNA]</scope>
    <source>
        <strain evidence="3 4">Z108</strain>
    </source>
</reference>
<dbReference type="Pfam" id="PF18949">
    <property type="entry name" value="DUF5693"/>
    <property type="match status" value="1"/>
</dbReference>
<keyword evidence="1" id="KW-1133">Transmembrane helix</keyword>
<name>A0A1I3CRR4_SELRU</name>
<keyword evidence="1" id="KW-0472">Membrane</keyword>
<organism evidence="3 4">
    <name type="scientific">Selenomonas ruminantium</name>
    <dbReference type="NCBI Taxonomy" id="971"/>
    <lineage>
        <taxon>Bacteria</taxon>
        <taxon>Bacillati</taxon>
        <taxon>Bacillota</taxon>
        <taxon>Negativicutes</taxon>
        <taxon>Selenomonadales</taxon>
        <taxon>Selenomonadaceae</taxon>
        <taxon>Selenomonas</taxon>
    </lineage>
</organism>
<evidence type="ECO:0000256" key="2">
    <source>
        <dbReference type="SAM" id="SignalP"/>
    </source>
</evidence>
<protein>
    <submittedName>
        <fullName evidence="3">Uncharacterized protein</fullName>
    </submittedName>
</protein>
<feature type="chain" id="PRO_5010267800" evidence="2">
    <location>
        <begin position="31"/>
        <end position="686"/>
    </location>
</feature>
<feature type="signal peptide" evidence="2">
    <location>
        <begin position="1"/>
        <end position="30"/>
    </location>
</feature>
<keyword evidence="2" id="KW-0732">Signal</keyword>
<feature type="transmembrane region" description="Helical" evidence="1">
    <location>
        <begin position="494"/>
        <end position="514"/>
    </location>
</feature>
<keyword evidence="1" id="KW-0812">Transmembrane</keyword>
<gene>
    <name evidence="3" type="ORF">SAMN04487861_10487</name>
</gene>
<dbReference type="Proteomes" id="UP000183639">
    <property type="component" value="Unassembled WGS sequence"/>
</dbReference>
<sequence length="686" mass="75616">MKVFKYNRWLLLLIAIGLAAALAISFQRHAAEQVNRQVDMAIDYEGLIELAEREGKPVDEVLQQAKEAGITSLAVYDTTFKKLNANGKATAIAGSQLLADYHSGRLTDPLWQKLAAEGKIIGTEVYIVGHHAQTWKELKEDLPRRLGKDRVRLFTVGSEEVMAVKAHYESFVKMDIGMPTDEMQAVNDAGFYVLARPSNYAACTPDDVKAVFGRMDGFRISEVVFSGSQVLGATKALQTTIDEMKERNLTLGLIEATTQLQFYHQDGMNEVAKGVGYDHVARLYSVPKDEQPKLKIDTAVERWSNTDEERNIRIDLMRIYDKPSPNMSLLETNLKYFQDTHDKLVAHGYTIGPAGTFPELLPSKGLRALVMMGVAAAVVLYLSLVIPALNARPKTQYLLFVLFALAAAVPVLMGNGSKIRILAALASANVFPALAVIFQLDRVRAFKEKAKIALPRLIVTAALALFVTGALAYIGAAYLSGSLADTEYLLEFQIFRGIKLTFILPIILVGAAFLQRFDIFDGKMDDTEGVVNQLKKILDMPVRVKTLFLMGLVLIAGIVFVARSGHTSGMPVSQSELKFRAFLEQAFYARPRTKELMIGHPAFMLAAMAFWRKWPTMVFFALVLVATIGQGSMVETFAHMRTPVYMSFMRGIGGIVLGAGIGAIAMVLVELWQVIISKAKGSKADS</sequence>